<dbReference type="RefSeq" id="WP_154716980.1">
    <property type="nucleotide sequence ID" value="NZ_LT837803.1"/>
</dbReference>
<evidence type="ECO:0000256" key="5">
    <source>
        <dbReference type="PROSITE-ProRule" id="PRU00409"/>
    </source>
</evidence>
<dbReference type="InterPro" id="IPR016181">
    <property type="entry name" value="Acyl_CoA_acyltransferase"/>
</dbReference>
<dbReference type="SUPFAM" id="SSF52210">
    <property type="entry name" value="Succinyl-CoA synthetase domains"/>
    <property type="match status" value="2"/>
</dbReference>
<evidence type="ECO:0000256" key="1">
    <source>
        <dbReference type="ARBA" id="ARBA00022598"/>
    </source>
</evidence>
<evidence type="ECO:0000259" key="6">
    <source>
        <dbReference type="PROSITE" id="PS50975"/>
    </source>
</evidence>
<evidence type="ECO:0000259" key="7">
    <source>
        <dbReference type="PROSITE" id="PS51186"/>
    </source>
</evidence>
<gene>
    <name evidence="8" type="primary">yfiQ</name>
    <name evidence="8" type="ORF">SDENCHOL_20487</name>
</gene>
<dbReference type="GO" id="GO:0046872">
    <property type="term" value="F:metal ion binding"/>
    <property type="evidence" value="ECO:0007669"/>
    <property type="project" value="InterPro"/>
</dbReference>
<dbReference type="PROSITE" id="PS50975">
    <property type="entry name" value="ATP_GRASP"/>
    <property type="match status" value="1"/>
</dbReference>
<keyword evidence="3 5" id="KW-0067">ATP-binding</keyword>
<dbReference type="Gene3D" id="3.30.470.20">
    <property type="entry name" value="ATP-grasp fold, B domain"/>
    <property type="match status" value="1"/>
</dbReference>
<dbReference type="Gene3D" id="3.40.630.30">
    <property type="match status" value="1"/>
</dbReference>
<dbReference type="AlphaFoldDB" id="A0A7Z7HSP6"/>
<keyword evidence="2 5" id="KW-0547">Nucleotide-binding</keyword>
<keyword evidence="9" id="KW-1185">Reference proteome</keyword>
<name>A0A7Z7HSP6_9PROT</name>
<dbReference type="GO" id="GO:0016747">
    <property type="term" value="F:acyltransferase activity, transferring groups other than amino-acyl groups"/>
    <property type="evidence" value="ECO:0007669"/>
    <property type="project" value="InterPro"/>
</dbReference>
<dbReference type="Proteomes" id="UP000242886">
    <property type="component" value="Chromosome SDENCHOL"/>
</dbReference>
<dbReference type="PANTHER" id="PTHR43334:SF1">
    <property type="entry name" value="3-HYDROXYPROPIONATE--COA LIGASE [ADP-FORMING]"/>
    <property type="match status" value="1"/>
</dbReference>
<dbReference type="InterPro" id="IPR011761">
    <property type="entry name" value="ATP-grasp"/>
</dbReference>
<dbReference type="SUPFAM" id="SSF51735">
    <property type="entry name" value="NAD(P)-binding Rossmann-fold domains"/>
    <property type="match status" value="1"/>
</dbReference>
<comment type="similarity">
    <text evidence="4">In the N-terminal section; belongs to the acetate CoA ligase alpha subunit family.</text>
</comment>
<dbReference type="SUPFAM" id="SSF56059">
    <property type="entry name" value="Glutathione synthetase ATP-binding domain-like"/>
    <property type="match status" value="1"/>
</dbReference>
<dbReference type="InterPro" id="IPR003781">
    <property type="entry name" value="CoA-bd"/>
</dbReference>
<accession>A0A7Z7HSP6</accession>
<dbReference type="Gene3D" id="3.40.50.720">
    <property type="entry name" value="NAD(P)-binding Rossmann-like Domain"/>
    <property type="match status" value="1"/>
</dbReference>
<dbReference type="InterPro" id="IPR016102">
    <property type="entry name" value="Succinyl-CoA_synth-like"/>
</dbReference>
<evidence type="ECO:0000313" key="9">
    <source>
        <dbReference type="Proteomes" id="UP000242886"/>
    </source>
</evidence>
<evidence type="ECO:0000256" key="4">
    <source>
        <dbReference type="ARBA" id="ARBA00060888"/>
    </source>
</evidence>
<keyword evidence="1" id="KW-0436">Ligase</keyword>
<dbReference type="Pfam" id="PF13607">
    <property type="entry name" value="Succ_CoA_lig"/>
    <property type="match status" value="1"/>
</dbReference>
<dbReference type="SMART" id="SM00881">
    <property type="entry name" value="CoA_binding"/>
    <property type="match status" value="1"/>
</dbReference>
<dbReference type="PROSITE" id="PS51186">
    <property type="entry name" value="GNAT"/>
    <property type="match status" value="1"/>
</dbReference>
<dbReference type="InterPro" id="IPR032875">
    <property type="entry name" value="Succ_CoA_lig_flav_dom"/>
</dbReference>
<dbReference type="GO" id="GO:0005524">
    <property type="term" value="F:ATP binding"/>
    <property type="evidence" value="ECO:0007669"/>
    <property type="project" value="UniProtKB-UniRule"/>
</dbReference>
<dbReference type="GO" id="GO:0043758">
    <property type="term" value="F:acetate-CoA ligase (ADP-forming) activity"/>
    <property type="evidence" value="ECO:0007669"/>
    <property type="project" value="InterPro"/>
</dbReference>
<dbReference type="FunFam" id="3.30.1490.20:FF:000020">
    <property type="entry name" value="Protein lysine acetyltransferase"/>
    <property type="match status" value="1"/>
</dbReference>
<dbReference type="InterPro" id="IPR013815">
    <property type="entry name" value="ATP_grasp_subdomain_1"/>
</dbReference>
<dbReference type="Pfam" id="PF13302">
    <property type="entry name" value="Acetyltransf_3"/>
    <property type="match status" value="1"/>
</dbReference>
<dbReference type="EMBL" id="LT837803">
    <property type="protein sequence ID" value="SMB27851.1"/>
    <property type="molecule type" value="Genomic_DNA"/>
</dbReference>
<evidence type="ECO:0000313" key="8">
    <source>
        <dbReference type="EMBL" id="SMB27851.1"/>
    </source>
</evidence>
<protein>
    <submittedName>
        <fullName evidence="8">Acyl-CoA synthetase</fullName>
    </submittedName>
</protein>
<evidence type="ECO:0000256" key="3">
    <source>
        <dbReference type="ARBA" id="ARBA00022840"/>
    </source>
</evidence>
<dbReference type="InterPro" id="IPR043938">
    <property type="entry name" value="Ligase_CoA_dom"/>
</dbReference>
<dbReference type="PANTHER" id="PTHR43334">
    <property type="entry name" value="ACETATE--COA LIGASE [ADP-FORMING]"/>
    <property type="match status" value="1"/>
</dbReference>
<organism evidence="8 9">
    <name type="scientific">Sterolibacterium denitrificans</name>
    <dbReference type="NCBI Taxonomy" id="157592"/>
    <lineage>
        <taxon>Bacteria</taxon>
        <taxon>Pseudomonadati</taxon>
        <taxon>Pseudomonadota</taxon>
        <taxon>Betaproteobacteria</taxon>
        <taxon>Nitrosomonadales</taxon>
        <taxon>Sterolibacteriaceae</taxon>
        <taxon>Sterolibacterium</taxon>
    </lineage>
</organism>
<dbReference type="Gene3D" id="3.30.1490.20">
    <property type="entry name" value="ATP-grasp fold, A domain"/>
    <property type="match status" value="1"/>
</dbReference>
<dbReference type="InterPro" id="IPR036291">
    <property type="entry name" value="NAD(P)-bd_dom_sf"/>
</dbReference>
<reference evidence="8" key="1">
    <citation type="submission" date="2017-03" db="EMBL/GenBank/DDBJ databases">
        <authorList>
            <consortium name="AG Boll"/>
        </authorList>
    </citation>
    <scope>NUCLEOTIDE SEQUENCE [LARGE SCALE GENOMIC DNA]</scope>
    <source>
        <strain evidence="8">Chol</strain>
    </source>
</reference>
<sequence length="908" mass="97721">MHYEQHYLKPLLEPASIAIVGASETEGSVGAILARNMLDMDYKGRLFFVNPKHKTVYGHPCHARIEDVPQRLDLAAICTPAHTVPAIVEACGHAGTRSALIVSSGFAETGTQTRGAMLERSIVDIARRHRMRLLGPNCLGIMRPAGGVNLTYTHCSVNPGGIGLISQSGALCTAVLDWAQPNNVGFSSVVSLGTSSDVDFGEVLDYMVADPKTKSIFLYIEGVRNARRFMSALRAAARCKPVLVIKVGRHPAGEQAARSHSGAIVGADDVFDAALRRAGVVRLFTVGQMYATVQALFAHFQPRGNRLAILTNGGGLGVMAADHADDIGIRLADLAPKTLQRLDKALPAGWSRSNPLDIGGEADPARYALALRALQEDENVDGVLTILAPQAQSDPTQTARGLIDLARQSDKPLVTCWMGDAQVREARLLFKGASIPAFRTPEPAVELFSHLSNYFRNQKLLLQTPPASLDGGADAGYPPARSESARLVIETALHEGRLVLSEMESKALLAAFRIPIAQTMLARSVSEALVLAEEIGLPVVMKIDSPQVTEKSSCGGVRLNLTTPVAVRDAYQGIHNDVRRCLPEATINGITIEPMISKPHGRELRIAIVQDPVFGPAITLGPGGADIAGSAAERRCVALPPLDPVLIGDMLQSSRLTNRLVARGMLPNANMQALEAVLLRVSEMACELPWIRELEINPLIIDEHGAVAVDARIVIAQLPQHAGPYDHMAIHPYPAALVSSFEARNGRQVTLRPIKPADAALEQAFVQKLSPQSRYLRFMNAIRELSPAQLVRLTQIDYDREMAFIAVVNDADGGAETQIGVARYAVNPDGASCEFAIVVADDWQGLGLAQRLMAALIETARNHAGLKTMHGDFLIENQRMLAFARRLGFVISAHPDEPGLKRGVLALA</sequence>
<evidence type="ECO:0000256" key="2">
    <source>
        <dbReference type="ARBA" id="ARBA00022741"/>
    </source>
</evidence>
<dbReference type="SUPFAM" id="SSF55729">
    <property type="entry name" value="Acyl-CoA N-acyltransferases (Nat)"/>
    <property type="match status" value="1"/>
</dbReference>
<dbReference type="Gene3D" id="3.40.50.261">
    <property type="entry name" value="Succinyl-CoA synthetase domains"/>
    <property type="match status" value="2"/>
</dbReference>
<dbReference type="Pfam" id="PF13549">
    <property type="entry name" value="ATP-grasp_5"/>
    <property type="match status" value="1"/>
</dbReference>
<feature type="domain" description="ATP-grasp" evidence="6">
    <location>
        <begin position="506"/>
        <end position="542"/>
    </location>
</feature>
<dbReference type="InterPro" id="IPR000182">
    <property type="entry name" value="GNAT_dom"/>
</dbReference>
<dbReference type="Pfam" id="PF13380">
    <property type="entry name" value="CoA_binding_2"/>
    <property type="match status" value="1"/>
</dbReference>
<dbReference type="Pfam" id="PF19045">
    <property type="entry name" value="Ligase_CoA_2"/>
    <property type="match status" value="1"/>
</dbReference>
<dbReference type="CDD" id="cd04301">
    <property type="entry name" value="NAT_SF"/>
    <property type="match status" value="1"/>
</dbReference>
<feature type="domain" description="N-acetyltransferase" evidence="7">
    <location>
        <begin position="749"/>
        <end position="908"/>
    </location>
</feature>
<dbReference type="InterPro" id="IPR051538">
    <property type="entry name" value="Acyl-CoA_Synth/Transferase"/>
</dbReference>
<proteinExistence type="inferred from homology"/>